<evidence type="ECO:0000313" key="1">
    <source>
        <dbReference type="EMBL" id="CAK64361.1"/>
    </source>
</evidence>
<gene>
    <name evidence="1" type="ORF">GSPATT00033837001</name>
</gene>
<reference evidence="1 2" key="1">
    <citation type="journal article" date="2006" name="Nature">
        <title>Global trends of whole-genome duplications revealed by the ciliate Paramecium tetraurelia.</title>
        <authorList>
            <consortium name="Genoscope"/>
            <person name="Aury J.-M."/>
            <person name="Jaillon O."/>
            <person name="Duret L."/>
            <person name="Noel B."/>
            <person name="Jubin C."/>
            <person name="Porcel B.M."/>
            <person name="Segurens B."/>
            <person name="Daubin V."/>
            <person name="Anthouard V."/>
            <person name="Aiach N."/>
            <person name="Arnaiz O."/>
            <person name="Billaut A."/>
            <person name="Beisson J."/>
            <person name="Blanc I."/>
            <person name="Bouhouche K."/>
            <person name="Camara F."/>
            <person name="Duharcourt S."/>
            <person name="Guigo R."/>
            <person name="Gogendeau D."/>
            <person name="Katinka M."/>
            <person name="Keller A.-M."/>
            <person name="Kissmehl R."/>
            <person name="Klotz C."/>
            <person name="Koll F."/>
            <person name="Le Moue A."/>
            <person name="Lepere C."/>
            <person name="Malinsky S."/>
            <person name="Nowacki M."/>
            <person name="Nowak J.K."/>
            <person name="Plattner H."/>
            <person name="Poulain J."/>
            <person name="Ruiz F."/>
            <person name="Serrano V."/>
            <person name="Zagulski M."/>
            <person name="Dessen P."/>
            <person name="Betermier M."/>
            <person name="Weissenbach J."/>
            <person name="Scarpelli C."/>
            <person name="Schachter V."/>
            <person name="Sperling L."/>
            <person name="Meyer E."/>
            <person name="Cohen J."/>
            <person name="Wincker P."/>
        </authorList>
    </citation>
    <scope>NUCLEOTIDE SEQUENCE [LARGE SCALE GENOMIC DNA]</scope>
    <source>
        <strain evidence="1 2">Stock d4-2</strain>
    </source>
</reference>
<dbReference type="AlphaFoldDB" id="A0C0P4"/>
<accession>A0C0P4</accession>
<proteinExistence type="predicted"/>
<name>A0C0P4_PARTE</name>
<dbReference type="InParanoid" id="A0C0P4"/>
<organism evidence="1 2">
    <name type="scientific">Paramecium tetraurelia</name>
    <dbReference type="NCBI Taxonomy" id="5888"/>
    <lineage>
        <taxon>Eukaryota</taxon>
        <taxon>Sar</taxon>
        <taxon>Alveolata</taxon>
        <taxon>Ciliophora</taxon>
        <taxon>Intramacronucleata</taxon>
        <taxon>Oligohymenophorea</taxon>
        <taxon>Peniculida</taxon>
        <taxon>Parameciidae</taxon>
        <taxon>Paramecium</taxon>
    </lineage>
</organism>
<dbReference type="Proteomes" id="UP000000600">
    <property type="component" value="Unassembled WGS sequence"/>
</dbReference>
<dbReference type="GeneID" id="5017550"/>
<dbReference type="RefSeq" id="XP_001431759.1">
    <property type="nucleotide sequence ID" value="XM_001431722.1"/>
</dbReference>
<evidence type="ECO:0008006" key="3">
    <source>
        <dbReference type="Google" id="ProtNLM"/>
    </source>
</evidence>
<dbReference type="EMBL" id="CT868031">
    <property type="protein sequence ID" value="CAK64361.1"/>
    <property type="molecule type" value="Genomic_DNA"/>
</dbReference>
<sequence length="259" mass="30379">MNSLTFKCWSISHSCDSMYLPFINAAQIWNGGGLCRKKKYSNKIILLMNSDLIIQYLQLDQQQLITTSTAFKIKNNFYPIILTVKLKQISIIKFIQQENSIFNLCHPQQSYTSFQLMIWDVLNMLFIMIFQPSRLLYYICQLLYSLIDKIIQYMAYLPVCNNLLYIISQILLFYQLSKCSISKISTKVPDPLPIHCIFYCNSSANLYNPDNNSVLDDQQIWISTILFGQRSEVKGKTFPYLLICMKYLQIFYNFICPIQ</sequence>
<dbReference type="HOGENOM" id="CLU_1075430_0_0_1"/>
<protein>
    <recommendedName>
        <fullName evidence="3">Transmembrane protein</fullName>
    </recommendedName>
</protein>
<evidence type="ECO:0000313" key="2">
    <source>
        <dbReference type="Proteomes" id="UP000000600"/>
    </source>
</evidence>
<dbReference type="KEGG" id="ptm:GSPATT00033837001"/>
<keyword evidence="2" id="KW-1185">Reference proteome</keyword>